<dbReference type="Gene3D" id="3.20.20.190">
    <property type="entry name" value="Phosphatidylinositol (PI) phosphodiesterase"/>
    <property type="match status" value="1"/>
</dbReference>
<dbReference type="PANTHER" id="PTHR13593">
    <property type="match status" value="1"/>
</dbReference>
<dbReference type="SUPFAM" id="SSF51695">
    <property type="entry name" value="PLC-like phosphodiesterases"/>
    <property type="match status" value="1"/>
</dbReference>
<dbReference type="PROSITE" id="PS50007">
    <property type="entry name" value="PIPLC_X_DOMAIN"/>
    <property type="match status" value="1"/>
</dbReference>
<dbReference type="CDD" id="cd08616">
    <property type="entry name" value="PI-PLCXD1c"/>
    <property type="match status" value="1"/>
</dbReference>
<keyword evidence="2" id="KW-1185">Reference proteome</keyword>
<dbReference type="GO" id="GO:0006629">
    <property type="term" value="P:lipid metabolic process"/>
    <property type="evidence" value="ECO:0007669"/>
    <property type="project" value="InterPro"/>
</dbReference>
<reference evidence="1" key="1">
    <citation type="submission" date="2025-08" db="UniProtKB">
        <authorList>
            <consortium name="Ensembl"/>
        </authorList>
    </citation>
    <scope>IDENTIFICATION</scope>
</reference>
<proteinExistence type="predicted"/>
<accession>A0A671K5M8</accession>
<organism evidence="1 2">
    <name type="scientific">Sinocyclocheilus anshuiensis</name>
    <dbReference type="NCBI Taxonomy" id="1608454"/>
    <lineage>
        <taxon>Eukaryota</taxon>
        <taxon>Metazoa</taxon>
        <taxon>Chordata</taxon>
        <taxon>Craniata</taxon>
        <taxon>Vertebrata</taxon>
        <taxon>Euteleostomi</taxon>
        <taxon>Actinopterygii</taxon>
        <taxon>Neopterygii</taxon>
        <taxon>Teleostei</taxon>
        <taxon>Ostariophysi</taxon>
        <taxon>Cypriniformes</taxon>
        <taxon>Cyprinidae</taxon>
        <taxon>Cyprininae</taxon>
        <taxon>Sinocyclocheilus</taxon>
    </lineage>
</organism>
<dbReference type="InterPro" id="IPR051057">
    <property type="entry name" value="PI-PLC_domain"/>
</dbReference>
<dbReference type="Proteomes" id="UP000472260">
    <property type="component" value="Unassembled WGS sequence"/>
</dbReference>
<dbReference type="InterPro" id="IPR017946">
    <property type="entry name" value="PLC-like_Pdiesterase_TIM-brl"/>
</dbReference>
<dbReference type="InterPro" id="IPR042158">
    <property type="entry name" value="PLCXD1/2/3"/>
</dbReference>
<reference evidence="1" key="2">
    <citation type="submission" date="2025-09" db="UniProtKB">
        <authorList>
            <consortium name="Ensembl"/>
        </authorList>
    </citation>
    <scope>IDENTIFICATION</scope>
</reference>
<protein>
    <submittedName>
        <fullName evidence="1">PI-PLC X domain-containing protein 1-like</fullName>
    </submittedName>
</protein>
<dbReference type="Pfam" id="PF26146">
    <property type="entry name" value="PI-PLC_X"/>
    <property type="match status" value="1"/>
</dbReference>
<evidence type="ECO:0000313" key="2">
    <source>
        <dbReference type="Proteomes" id="UP000472260"/>
    </source>
</evidence>
<dbReference type="GO" id="GO:0008081">
    <property type="term" value="F:phosphoric diester hydrolase activity"/>
    <property type="evidence" value="ECO:0007669"/>
    <property type="project" value="InterPro"/>
</dbReference>
<sequence length="351" mass="40269">MLQGKKKVLSLALYVSIWPTEGLFVAGLNLTFDGNDMLLYLTKSLKEKTMTAYPLLLDWVKEQRPGSHDTMTYCLDERSSVLKSSPRLLQVLDTWFPCIVRPCIIKWATTQEDSISNQLDLGIRFLDLRIAHKIKDPDKVFYFAHGIYSLLTVKEVLTEVARWLDQHTKEVVIIALSAFDGMNLDQHRDLIQFLISTFDNKICPNHIIPSLLQCWNHNYQVILSYDDSSASEYEELWPQCEYWWANTSDPKHVISYLEERKTEGRPGQFFAAGLNLTEDAKYVLSHPCQSLQSMTLSSYSLLLNWVKQQCPGLGKSCVNIICADFVGAFSNEFTQLVIGLNQTLLKKRRDL</sequence>
<dbReference type="AlphaFoldDB" id="A0A671K5M8"/>
<evidence type="ECO:0000313" key="1">
    <source>
        <dbReference type="Ensembl" id="ENSSANP00000002649.1"/>
    </source>
</evidence>
<dbReference type="PANTHER" id="PTHR13593:SF24">
    <property type="entry name" value="PI-PLC X DOMAIN-CONTAINING PROTEIN 1"/>
    <property type="match status" value="1"/>
</dbReference>
<name>A0A671K5M8_9TELE</name>
<gene>
    <name evidence="1" type="primary">zgc:112023</name>
</gene>
<dbReference type="Ensembl" id="ENSSANT00000002854.1">
    <property type="protein sequence ID" value="ENSSANP00000002649.1"/>
    <property type="gene ID" value="ENSSANG00000001501.1"/>
</dbReference>